<dbReference type="EMBL" id="JACHEO010000003">
    <property type="protein sequence ID" value="MBB5347276.1"/>
    <property type="molecule type" value="Genomic_DNA"/>
</dbReference>
<keyword evidence="2" id="KW-0732">Signal</keyword>
<keyword evidence="3" id="KW-0547">Nucleotide-binding</keyword>
<dbReference type="Proteomes" id="UP000539642">
    <property type="component" value="Unassembled WGS sequence"/>
</dbReference>
<dbReference type="Pfam" id="PF11172">
    <property type="entry name" value="DUF2959"/>
    <property type="match status" value="1"/>
</dbReference>
<dbReference type="InterPro" id="IPR021342">
    <property type="entry name" value="DUF2959"/>
</dbReference>
<evidence type="ECO:0000256" key="1">
    <source>
        <dbReference type="SAM" id="Coils"/>
    </source>
</evidence>
<feature type="coiled-coil region" evidence="1">
    <location>
        <begin position="34"/>
        <end position="104"/>
    </location>
</feature>
<evidence type="ECO:0000256" key="2">
    <source>
        <dbReference type="SAM" id="SignalP"/>
    </source>
</evidence>
<evidence type="ECO:0000313" key="4">
    <source>
        <dbReference type="Proteomes" id="UP000539642"/>
    </source>
</evidence>
<proteinExistence type="predicted"/>
<feature type="signal peptide" evidence="2">
    <location>
        <begin position="1"/>
        <end position="23"/>
    </location>
</feature>
<accession>A0A840UR19</accession>
<dbReference type="RefSeq" id="WP_183348898.1">
    <property type="nucleotide sequence ID" value="NZ_JACHEO010000003.1"/>
</dbReference>
<keyword evidence="3" id="KW-0067">ATP-binding</keyword>
<dbReference type="AlphaFoldDB" id="A0A840UR19"/>
<evidence type="ECO:0000313" key="3">
    <source>
        <dbReference type="EMBL" id="MBB5347276.1"/>
    </source>
</evidence>
<feature type="chain" id="PRO_5032722537" evidence="2">
    <location>
        <begin position="24"/>
        <end position="214"/>
    </location>
</feature>
<name>A0A840UR19_9BACT</name>
<dbReference type="PROSITE" id="PS51257">
    <property type="entry name" value="PROKAR_LIPOPROTEIN"/>
    <property type="match status" value="1"/>
</dbReference>
<dbReference type="GO" id="GO:0005524">
    <property type="term" value="F:ATP binding"/>
    <property type="evidence" value="ECO:0007669"/>
    <property type="project" value="UniProtKB-KW"/>
</dbReference>
<keyword evidence="4" id="KW-1185">Reference proteome</keyword>
<protein>
    <submittedName>
        <fullName evidence="3">Putative ATP-binding protein involved in virulence</fullName>
    </submittedName>
</protein>
<sequence>MKLTLLALTALIVGLSSCSTVYYGTMEKIGVHKRDIMVDRVEEARDTQQEAKEQFLTAMEQFKSVVNFQGGDLEKEYNRLNATLKRTEAEAANVRNRIDAVEDVSDALFSEWRAEIKQYSSDSLRQASQRKYVITEKKYGELIKAMRRAEAKLEPALVPLRDQVLFMKHNLNARAITGLSDEVISVQTNVDRLVRDMESAIAEADQFIAALQEE</sequence>
<reference evidence="3 4" key="1">
    <citation type="submission" date="2020-08" db="EMBL/GenBank/DDBJ databases">
        <title>Genomic Encyclopedia of Type Strains, Phase IV (KMG-IV): sequencing the most valuable type-strain genomes for metagenomic binning, comparative biology and taxonomic classification.</title>
        <authorList>
            <person name="Goeker M."/>
        </authorList>
    </citation>
    <scope>NUCLEOTIDE SEQUENCE [LARGE SCALE GENOMIC DNA]</scope>
    <source>
        <strain evidence="3 4">DSM 28570</strain>
    </source>
</reference>
<keyword evidence="1" id="KW-0175">Coiled coil</keyword>
<comment type="caution">
    <text evidence="3">The sequence shown here is derived from an EMBL/GenBank/DDBJ whole genome shotgun (WGS) entry which is preliminary data.</text>
</comment>
<gene>
    <name evidence="3" type="ORF">HNQ81_000989</name>
</gene>
<organism evidence="3 4">
    <name type="scientific">Desulfoprunum benzoelyticum</name>
    <dbReference type="NCBI Taxonomy" id="1506996"/>
    <lineage>
        <taxon>Bacteria</taxon>
        <taxon>Pseudomonadati</taxon>
        <taxon>Thermodesulfobacteriota</taxon>
        <taxon>Desulfobulbia</taxon>
        <taxon>Desulfobulbales</taxon>
        <taxon>Desulfobulbaceae</taxon>
        <taxon>Desulfoprunum</taxon>
    </lineage>
</organism>